<dbReference type="SUPFAM" id="SSF103473">
    <property type="entry name" value="MFS general substrate transporter"/>
    <property type="match status" value="1"/>
</dbReference>
<feature type="transmembrane region" description="Helical" evidence="7">
    <location>
        <begin position="440"/>
        <end position="463"/>
    </location>
</feature>
<reference evidence="9 10" key="1">
    <citation type="submission" date="2015-11" db="EMBL/GenBank/DDBJ databases">
        <title>The genome of Debaryomyces fabryi.</title>
        <authorList>
            <person name="Tafer H."/>
            <person name="Lopandic K."/>
        </authorList>
    </citation>
    <scope>NUCLEOTIDE SEQUENCE [LARGE SCALE GENOMIC DNA]</scope>
    <source>
        <strain evidence="9 10">CBS 789</strain>
    </source>
</reference>
<feature type="domain" description="Major facilitator superfamily (MFS) profile" evidence="8">
    <location>
        <begin position="19"/>
        <end position="601"/>
    </location>
</feature>
<dbReference type="PANTHER" id="PTHR23504">
    <property type="entry name" value="MAJOR FACILITATOR SUPERFAMILY DOMAIN-CONTAINING PROTEIN 10"/>
    <property type="match status" value="1"/>
</dbReference>
<feature type="transmembrane region" description="Helical" evidence="7">
    <location>
        <begin position="578"/>
        <end position="597"/>
    </location>
</feature>
<evidence type="ECO:0000313" key="9">
    <source>
        <dbReference type="EMBL" id="KSA01715.1"/>
    </source>
</evidence>
<dbReference type="RefSeq" id="XP_015467817.1">
    <property type="nucleotide sequence ID" value="XM_015611353.1"/>
</dbReference>
<feature type="transmembrane region" description="Helical" evidence="7">
    <location>
        <begin position="398"/>
        <end position="420"/>
    </location>
</feature>
<organism evidence="9 10">
    <name type="scientific">Debaryomyces fabryi</name>
    <dbReference type="NCBI Taxonomy" id="58627"/>
    <lineage>
        <taxon>Eukaryota</taxon>
        <taxon>Fungi</taxon>
        <taxon>Dikarya</taxon>
        <taxon>Ascomycota</taxon>
        <taxon>Saccharomycotina</taxon>
        <taxon>Pichiomycetes</taxon>
        <taxon>Debaryomycetaceae</taxon>
        <taxon>Debaryomyces</taxon>
    </lineage>
</organism>
<dbReference type="CDD" id="cd17330">
    <property type="entry name" value="MFS_SLC46_TetA_like"/>
    <property type="match status" value="1"/>
</dbReference>
<keyword evidence="3 7" id="KW-0812">Transmembrane</keyword>
<evidence type="ECO:0000313" key="10">
    <source>
        <dbReference type="Proteomes" id="UP000054251"/>
    </source>
</evidence>
<feature type="transmembrane region" description="Helical" evidence="7">
    <location>
        <begin position="147"/>
        <end position="166"/>
    </location>
</feature>
<name>A0A0V1PZU8_9ASCO</name>
<evidence type="ECO:0000256" key="1">
    <source>
        <dbReference type="ARBA" id="ARBA00004141"/>
    </source>
</evidence>
<dbReference type="GO" id="GO:0022857">
    <property type="term" value="F:transmembrane transporter activity"/>
    <property type="evidence" value="ECO:0007669"/>
    <property type="project" value="InterPro"/>
</dbReference>
<sequence length="616" mass="69663">MTESKLSFKEQMKGFPTWQMIVVSLIRFLEPIAFTSLFPYVYFMIRDFHFVDEANISKYSGYLSASFAFTQFLCCIHWGKASDKVGRKPILLLGLFGTSLSMLTFGFSTNFYMALLARSAMGALNGNIAVLRTMIGEIVTERRHQGTAFSILPLFWNVGSVIGPLIGGSKYLTRPQTESVIMINDGAYDRFLNKYPYALSNIVVALFLWFSMLMGFLFLEETHHQHYKRKDVGLEIGDWIRRRLGFDVPTRKWNISSKRKPTKPQVPKPNRDPIREQDNVVPNVNDSNENIREDQQEDDLDSFDESTSLIQPRPIYSSVIDEEDETSSICSDDNLGPLTRRSSNAILRRYSSNISIRPSLSRISTNRYSISDVSTINKSSFSRKVFTGPVVQTMLGNFLLSFHNLVYLEFLPVLLASKFMPEELKFPTRMKGGFGYDSNTIGTLLSVTGLLGVFIIMLVFPLMDRNLRTITGYRLSNSIFPIMYFVLPFLIYTLPGYNPNASPQLTKTLLYLNSGIRTLASSTSTPQVIVLIHRASPPKYRGFINGSTLSLTALARCLAPLIWGALMSFFDSVALGQLTWIFLSLMSVGALVQSFYIDEYDEDIKPSEPEEANDEV</sequence>
<proteinExistence type="predicted"/>
<dbReference type="InterPro" id="IPR011701">
    <property type="entry name" value="MFS"/>
</dbReference>
<dbReference type="Pfam" id="PF07690">
    <property type="entry name" value="MFS_1"/>
    <property type="match status" value="1"/>
</dbReference>
<comment type="subcellular location">
    <subcellularLocation>
        <location evidence="1">Membrane</location>
        <topology evidence="1">Multi-pass membrane protein</topology>
    </subcellularLocation>
</comment>
<keyword evidence="10" id="KW-1185">Reference proteome</keyword>
<feature type="transmembrane region" description="Helical" evidence="7">
    <location>
        <begin position="90"/>
        <end position="109"/>
    </location>
</feature>
<evidence type="ECO:0000256" key="2">
    <source>
        <dbReference type="ARBA" id="ARBA00022448"/>
    </source>
</evidence>
<dbReference type="Proteomes" id="UP000054251">
    <property type="component" value="Unassembled WGS sequence"/>
</dbReference>
<gene>
    <name evidence="9" type="ORF">AC631_02523</name>
</gene>
<keyword evidence="5 7" id="KW-0472">Membrane</keyword>
<dbReference type="EMBL" id="LMYN01000045">
    <property type="protein sequence ID" value="KSA01715.1"/>
    <property type="molecule type" value="Genomic_DNA"/>
</dbReference>
<evidence type="ECO:0000256" key="4">
    <source>
        <dbReference type="ARBA" id="ARBA00022989"/>
    </source>
</evidence>
<feature type="transmembrane region" description="Helical" evidence="7">
    <location>
        <begin position="21"/>
        <end position="42"/>
    </location>
</feature>
<feature type="transmembrane region" description="Helical" evidence="7">
    <location>
        <begin position="475"/>
        <end position="494"/>
    </location>
</feature>
<evidence type="ECO:0000259" key="8">
    <source>
        <dbReference type="PROSITE" id="PS50850"/>
    </source>
</evidence>
<protein>
    <recommendedName>
        <fullName evidence="8">Major facilitator superfamily (MFS) profile domain-containing protein</fullName>
    </recommendedName>
</protein>
<dbReference type="InterPro" id="IPR020846">
    <property type="entry name" value="MFS_dom"/>
</dbReference>
<evidence type="ECO:0000256" key="6">
    <source>
        <dbReference type="SAM" id="MobiDB-lite"/>
    </source>
</evidence>
<dbReference type="OrthoDB" id="10262656at2759"/>
<keyword evidence="2" id="KW-0813">Transport</keyword>
<dbReference type="Gene3D" id="1.20.1250.20">
    <property type="entry name" value="MFS general substrate transporter like domains"/>
    <property type="match status" value="2"/>
</dbReference>
<feature type="compositionally biased region" description="Basic and acidic residues" evidence="6">
    <location>
        <begin position="269"/>
        <end position="278"/>
    </location>
</feature>
<evidence type="ECO:0000256" key="7">
    <source>
        <dbReference type="SAM" id="Phobius"/>
    </source>
</evidence>
<dbReference type="GO" id="GO:0016020">
    <property type="term" value="C:membrane"/>
    <property type="evidence" value="ECO:0007669"/>
    <property type="project" value="UniProtKB-SubCell"/>
</dbReference>
<feature type="transmembrane region" description="Helical" evidence="7">
    <location>
        <begin position="198"/>
        <end position="219"/>
    </location>
</feature>
<dbReference type="GeneID" id="26839532"/>
<dbReference type="AlphaFoldDB" id="A0A0V1PZU8"/>
<dbReference type="InterPro" id="IPR036259">
    <property type="entry name" value="MFS_trans_sf"/>
</dbReference>
<feature type="region of interest" description="Disordered" evidence="6">
    <location>
        <begin position="256"/>
        <end position="304"/>
    </location>
</feature>
<feature type="compositionally biased region" description="Acidic residues" evidence="6">
    <location>
        <begin position="295"/>
        <end position="304"/>
    </location>
</feature>
<evidence type="ECO:0000256" key="3">
    <source>
        <dbReference type="ARBA" id="ARBA00022692"/>
    </source>
</evidence>
<comment type="caution">
    <text evidence="9">The sequence shown here is derived from an EMBL/GenBank/DDBJ whole genome shotgun (WGS) entry which is preliminary data.</text>
</comment>
<keyword evidence="4 7" id="KW-1133">Transmembrane helix</keyword>
<accession>A0A0V1PZU8</accession>
<evidence type="ECO:0000256" key="5">
    <source>
        <dbReference type="ARBA" id="ARBA00023136"/>
    </source>
</evidence>
<dbReference type="PROSITE" id="PS50850">
    <property type="entry name" value="MFS"/>
    <property type="match status" value="1"/>
</dbReference>
<dbReference type="PANTHER" id="PTHR23504:SF15">
    <property type="entry name" value="MAJOR FACILITATOR SUPERFAMILY (MFS) PROFILE DOMAIN-CONTAINING PROTEIN"/>
    <property type="match status" value="1"/>
</dbReference>